<evidence type="ECO:0000256" key="1">
    <source>
        <dbReference type="ARBA" id="ARBA00008061"/>
    </source>
</evidence>
<dbReference type="AlphaFoldDB" id="A0A1C7AEY7"/>
<dbReference type="SUPFAM" id="SSF51011">
    <property type="entry name" value="Glycosyl hydrolase domain"/>
    <property type="match status" value="1"/>
</dbReference>
<dbReference type="SUPFAM" id="SSF81296">
    <property type="entry name" value="E set domains"/>
    <property type="match status" value="1"/>
</dbReference>
<dbReference type="PANTHER" id="PTHR43002">
    <property type="entry name" value="GLYCOGEN DEBRANCHING ENZYME"/>
    <property type="match status" value="1"/>
</dbReference>
<dbReference type="InterPro" id="IPR044505">
    <property type="entry name" value="GlgX_Isoamylase_N_E_set"/>
</dbReference>
<protein>
    <submittedName>
        <fullName evidence="4">Glycogen debranching protein GlgX</fullName>
    </submittedName>
</protein>
<dbReference type="GO" id="GO:0005975">
    <property type="term" value="P:carbohydrate metabolic process"/>
    <property type="evidence" value="ECO:0007669"/>
    <property type="project" value="InterPro"/>
</dbReference>
<dbReference type="Gene3D" id="2.60.40.1180">
    <property type="entry name" value="Golgi alpha-mannosidase II"/>
    <property type="match status" value="1"/>
</dbReference>
<dbReference type="Gene3D" id="2.60.40.10">
    <property type="entry name" value="Immunoglobulins"/>
    <property type="match status" value="1"/>
</dbReference>
<dbReference type="GO" id="GO:0004553">
    <property type="term" value="F:hydrolase activity, hydrolyzing O-glycosyl compounds"/>
    <property type="evidence" value="ECO:0007669"/>
    <property type="project" value="InterPro"/>
</dbReference>
<dbReference type="SMART" id="SM00642">
    <property type="entry name" value="Aamy"/>
    <property type="match status" value="1"/>
</dbReference>
<feature type="domain" description="Glycosyl hydrolase family 13 catalytic" evidence="3">
    <location>
        <begin position="185"/>
        <end position="594"/>
    </location>
</feature>
<keyword evidence="5" id="KW-1185">Reference proteome</keyword>
<dbReference type="RefSeq" id="WP_096462126.1">
    <property type="nucleotide sequence ID" value="NZ_AP014936.1"/>
</dbReference>
<dbReference type="Pfam" id="PF02922">
    <property type="entry name" value="CBM_48"/>
    <property type="match status" value="1"/>
</dbReference>
<dbReference type="InterPro" id="IPR014756">
    <property type="entry name" value="Ig_E-set"/>
</dbReference>
<sequence>MTSARNTAIAVAGKERVQIPPGARAAAEGLPFPLGATWIQDERAFNFALYSQHAESVALLLYAPDDLVNPVLVHFYDHLRNKSGRVWHCRIPLDAMKGAAYYAYRVDGPPPAGRFEWHAFDRDKVLLDPYARSVFFPPALDRLAAALPGSNAGKAPLGVIAGDRGRQHRQGPRPVRHEASAVIYELQVGGFTRHPSSGVRKEARGTYAGVIEKIPYLEDLGITVVELMPVFQFDPSDGNYWGYDPLNFFAPHNGYLVRRGHESQHDEFREMVEALHAADIEVVLDVVYNHTGEGDHTGPTYSYKGIDNSTYYLISERPDRPYANFSGTGNTLNCANPAVRKLIMDSVRHWAHEMGVDGFRFDLASIFTRGLDGSIDPTEVPLLSDMASDPGLAGLRLIAEPWDAGGAYQLGHAFPGITACQWNGRFRDDVRRFVRGDPGMVPLLMRRLYGSDDLFPDDLAHAYRPHQSVNYVAAHDGFTLYDLVAYNAKRNWANGHGNTDGPAENYSWNCGFEGDEGAPPEVLRLRKRQVKNFCCLLFLSNGTPMLRAGDEFMQTQGGNNNPYNQDNETAWLDWRRREANADVARFFRLMIAFRKGHPSLGRSRFWREDVRWYGVGARPDLAHDSHSLAFCVHGAALGDDDLYVMINVWWEDLDFHVQEGTAGEWRRVVDTGLDSPLDFLEPGSESGLPSLRYRVAARSVAILLRKRSP</sequence>
<dbReference type="CDD" id="cd11326">
    <property type="entry name" value="AmyAc_Glg_debranch"/>
    <property type="match status" value="1"/>
</dbReference>
<dbReference type="EMBL" id="AP014936">
    <property type="protein sequence ID" value="BAU49763.1"/>
    <property type="molecule type" value="Genomic_DNA"/>
</dbReference>
<gene>
    <name evidence="4" type="ORF">SVA_3215</name>
</gene>
<keyword evidence="2" id="KW-0378">Hydrolase</keyword>
<dbReference type="Pfam" id="PF00128">
    <property type="entry name" value="Alpha-amylase"/>
    <property type="match status" value="1"/>
</dbReference>
<dbReference type="KEGG" id="sva:SVA_3215"/>
<reference evidence="4 5" key="1">
    <citation type="submission" date="2015-08" db="EMBL/GenBank/DDBJ databases">
        <title>Complete genome sequence of Sulfurifustis variabilis.</title>
        <authorList>
            <person name="Miura A."/>
            <person name="Kojima H."/>
            <person name="Fukui M."/>
        </authorList>
    </citation>
    <scope>NUCLEOTIDE SEQUENCE [LARGE SCALE GENOMIC DNA]</scope>
    <source>
        <strain evidence="5">skN76</strain>
    </source>
</reference>
<dbReference type="OrthoDB" id="3236218at2"/>
<proteinExistence type="inferred from homology"/>
<keyword evidence="2" id="KW-0326">Glycosidase</keyword>
<accession>A0A1C7AEY7</accession>
<dbReference type="InterPro" id="IPR013780">
    <property type="entry name" value="Glyco_hydro_b"/>
</dbReference>
<organism evidence="4 5">
    <name type="scientific">Sulfurifustis variabilis</name>
    <dbReference type="NCBI Taxonomy" id="1675686"/>
    <lineage>
        <taxon>Bacteria</taxon>
        <taxon>Pseudomonadati</taxon>
        <taxon>Pseudomonadota</taxon>
        <taxon>Gammaproteobacteria</taxon>
        <taxon>Acidiferrobacterales</taxon>
        <taxon>Acidiferrobacteraceae</taxon>
        <taxon>Sulfurifustis</taxon>
    </lineage>
</organism>
<dbReference type="SUPFAM" id="SSF51445">
    <property type="entry name" value="(Trans)glycosidases"/>
    <property type="match status" value="1"/>
</dbReference>
<dbReference type="InterPro" id="IPR006047">
    <property type="entry name" value="GH13_cat_dom"/>
</dbReference>
<comment type="similarity">
    <text evidence="1">Belongs to the glycosyl hydrolase 13 family.</text>
</comment>
<dbReference type="Gene3D" id="3.20.20.80">
    <property type="entry name" value="Glycosidases"/>
    <property type="match status" value="1"/>
</dbReference>
<dbReference type="CDD" id="cd02856">
    <property type="entry name" value="E_set_GDE_Isoamylase_N"/>
    <property type="match status" value="1"/>
</dbReference>
<evidence type="ECO:0000259" key="3">
    <source>
        <dbReference type="SMART" id="SM00642"/>
    </source>
</evidence>
<evidence type="ECO:0000313" key="4">
    <source>
        <dbReference type="EMBL" id="BAU49763.1"/>
    </source>
</evidence>
<dbReference type="InterPro" id="IPR048644">
    <property type="entry name" value="Isoamylase_C"/>
</dbReference>
<dbReference type="InterPro" id="IPR017853">
    <property type="entry name" value="GH"/>
</dbReference>
<dbReference type="Proteomes" id="UP000218899">
    <property type="component" value="Chromosome"/>
</dbReference>
<evidence type="ECO:0000256" key="2">
    <source>
        <dbReference type="ARBA" id="ARBA00023295"/>
    </source>
</evidence>
<dbReference type="InterPro" id="IPR004193">
    <property type="entry name" value="Glyco_hydro_13_N"/>
</dbReference>
<name>A0A1C7AEY7_9GAMM</name>
<evidence type="ECO:0000313" key="5">
    <source>
        <dbReference type="Proteomes" id="UP000218899"/>
    </source>
</evidence>
<dbReference type="InterPro" id="IPR013783">
    <property type="entry name" value="Ig-like_fold"/>
</dbReference>
<dbReference type="Pfam" id="PF21331">
    <property type="entry name" value="Isoamylase_C"/>
    <property type="match status" value="1"/>
</dbReference>